<feature type="domain" description="YtxK-like N-terminal helical" evidence="2">
    <location>
        <begin position="7"/>
        <end position="85"/>
    </location>
</feature>
<dbReference type="Pfam" id="PF02384">
    <property type="entry name" value="N6_Mtase"/>
    <property type="match status" value="1"/>
</dbReference>
<dbReference type="InterPro" id="IPR003356">
    <property type="entry name" value="DNA_methylase_A-5"/>
</dbReference>
<dbReference type="RefSeq" id="WP_097158986.1">
    <property type="nucleotide sequence ID" value="NZ_JBEPMQ010000004.1"/>
</dbReference>
<dbReference type="PANTHER" id="PTHR41313">
    <property type="entry name" value="ADENINE-SPECIFIC METHYLTRANSFERASE"/>
    <property type="match status" value="1"/>
</dbReference>
<proteinExistence type="predicted"/>
<dbReference type="EMBL" id="OAOP01000005">
    <property type="protein sequence ID" value="SNX71413.1"/>
    <property type="molecule type" value="Genomic_DNA"/>
</dbReference>
<dbReference type="InterPro" id="IPR052933">
    <property type="entry name" value="DNA_Protect_Modify"/>
</dbReference>
<dbReference type="Gene3D" id="1.10.150.470">
    <property type="match status" value="1"/>
</dbReference>
<feature type="domain" description="DNA methylase adenine-specific" evidence="1">
    <location>
        <begin position="96"/>
        <end position="319"/>
    </location>
</feature>
<name>A0A285CWS0_9BACI</name>
<sequence>MLGSKVENLFHVLDETTEILMQTCHLTYLEALVETAENLFQGEILQQVDDVAKKKIEKLYQSIKLDMLSSEEIRRAFQLVTLKGMRDYVQPHHQMTPDSIGILISGLLREFLINGKLKTFTLLDPAIGTGNLVATIQNQLSDYAIEAYGVEVDDVLLKLAYVQANLQAQSIQLYNQDALEPLFIDPVDIVVSDLPVGYYPRKEFASQYELNREEGHAFSHYLFIEQSLKHTKPGGLLFFVIPNHLFEGEDAPKLHAFLKEHAFIQGLIQLPLSMFKNERNAKNLFILKKKIEGETPPKKVFMAQMPKLTNKNSVQDILTQIRAWFRQENRNK</sequence>
<dbReference type="InterPro" id="IPR016843">
    <property type="entry name" value="S-AdoMet-dep_Ade-MeTrfase_prd"/>
</dbReference>
<dbReference type="OrthoDB" id="9788159at2"/>
<dbReference type="GO" id="GO:0008170">
    <property type="term" value="F:N-methyltransferase activity"/>
    <property type="evidence" value="ECO:0007669"/>
    <property type="project" value="InterPro"/>
</dbReference>
<keyword evidence="4" id="KW-1185">Reference proteome</keyword>
<evidence type="ECO:0000259" key="2">
    <source>
        <dbReference type="Pfam" id="PF21106"/>
    </source>
</evidence>
<evidence type="ECO:0000259" key="1">
    <source>
        <dbReference type="Pfam" id="PF02384"/>
    </source>
</evidence>
<reference evidence="3 4" key="1">
    <citation type="submission" date="2017-08" db="EMBL/GenBank/DDBJ databases">
        <authorList>
            <person name="de Groot N.N."/>
        </authorList>
    </citation>
    <scope>NUCLEOTIDE SEQUENCE [LARGE SCALE GENOMIC DNA]</scope>
    <source>
        <strain evidence="3 4">JC228</strain>
    </source>
</reference>
<dbReference type="InterPro" id="IPR029063">
    <property type="entry name" value="SAM-dependent_MTases_sf"/>
</dbReference>
<dbReference type="AlphaFoldDB" id="A0A285CWS0"/>
<dbReference type="PANTHER" id="PTHR41313:SF1">
    <property type="entry name" value="DNA METHYLASE ADENINE-SPECIFIC DOMAIN-CONTAINING PROTEIN"/>
    <property type="match status" value="1"/>
</dbReference>
<dbReference type="GO" id="GO:0032259">
    <property type="term" value="P:methylation"/>
    <property type="evidence" value="ECO:0007669"/>
    <property type="project" value="UniProtKB-KW"/>
</dbReference>
<dbReference type="Pfam" id="PF21106">
    <property type="entry name" value="YtxK_like"/>
    <property type="match status" value="1"/>
</dbReference>
<evidence type="ECO:0000313" key="4">
    <source>
        <dbReference type="Proteomes" id="UP000219546"/>
    </source>
</evidence>
<keyword evidence="3" id="KW-0808">Transferase</keyword>
<dbReference type="GO" id="GO:0003677">
    <property type="term" value="F:DNA binding"/>
    <property type="evidence" value="ECO:0007669"/>
    <property type="project" value="InterPro"/>
</dbReference>
<accession>A0A285CWS0</accession>
<organism evidence="3 4">
    <name type="scientific">Bacillus oleivorans</name>
    <dbReference type="NCBI Taxonomy" id="1448271"/>
    <lineage>
        <taxon>Bacteria</taxon>
        <taxon>Bacillati</taxon>
        <taxon>Bacillota</taxon>
        <taxon>Bacilli</taxon>
        <taxon>Bacillales</taxon>
        <taxon>Bacillaceae</taxon>
        <taxon>Bacillus</taxon>
    </lineage>
</organism>
<dbReference type="Proteomes" id="UP000219546">
    <property type="component" value="Unassembled WGS sequence"/>
</dbReference>
<dbReference type="PIRSF" id="PIRSF026567">
    <property type="entry name" value="Adenine_mtase_bact_prd"/>
    <property type="match status" value="1"/>
</dbReference>
<evidence type="ECO:0000313" key="3">
    <source>
        <dbReference type="EMBL" id="SNX71413.1"/>
    </source>
</evidence>
<keyword evidence="3" id="KW-0489">Methyltransferase</keyword>
<protein>
    <submittedName>
        <fullName evidence="3">Site-specific DNA-methyltransferase (Adenine-specific)</fullName>
    </submittedName>
</protein>
<dbReference type="SUPFAM" id="SSF53335">
    <property type="entry name" value="S-adenosyl-L-methionine-dependent methyltransferases"/>
    <property type="match status" value="1"/>
</dbReference>
<dbReference type="CDD" id="cd02440">
    <property type="entry name" value="AdoMet_MTases"/>
    <property type="match status" value="1"/>
</dbReference>
<gene>
    <name evidence="3" type="ORF">SAMN05877753_105175</name>
</gene>
<dbReference type="Gene3D" id="3.40.50.150">
    <property type="entry name" value="Vaccinia Virus protein VP39"/>
    <property type="match status" value="1"/>
</dbReference>
<dbReference type="PRINTS" id="PR00507">
    <property type="entry name" value="N12N6MTFRASE"/>
</dbReference>
<dbReference type="InterPro" id="IPR048375">
    <property type="entry name" value="YtxK-like_N"/>
</dbReference>